<dbReference type="Proteomes" id="UP001497482">
    <property type="component" value="Chromosome 8"/>
</dbReference>
<name>A0AAV2ML43_KNICA</name>
<feature type="compositionally biased region" description="Basic and acidic residues" evidence="1">
    <location>
        <begin position="101"/>
        <end position="129"/>
    </location>
</feature>
<evidence type="ECO:0000256" key="1">
    <source>
        <dbReference type="SAM" id="MobiDB-lite"/>
    </source>
</evidence>
<organism evidence="2 3">
    <name type="scientific">Knipowitschia caucasica</name>
    <name type="common">Caucasian dwarf goby</name>
    <name type="synonym">Pomatoschistus caucasicus</name>
    <dbReference type="NCBI Taxonomy" id="637954"/>
    <lineage>
        <taxon>Eukaryota</taxon>
        <taxon>Metazoa</taxon>
        <taxon>Chordata</taxon>
        <taxon>Craniata</taxon>
        <taxon>Vertebrata</taxon>
        <taxon>Euteleostomi</taxon>
        <taxon>Actinopterygii</taxon>
        <taxon>Neopterygii</taxon>
        <taxon>Teleostei</taxon>
        <taxon>Neoteleostei</taxon>
        <taxon>Acanthomorphata</taxon>
        <taxon>Gobiaria</taxon>
        <taxon>Gobiiformes</taxon>
        <taxon>Gobioidei</taxon>
        <taxon>Gobiidae</taxon>
        <taxon>Gobiinae</taxon>
        <taxon>Knipowitschia</taxon>
    </lineage>
</organism>
<evidence type="ECO:0000313" key="3">
    <source>
        <dbReference type="Proteomes" id="UP001497482"/>
    </source>
</evidence>
<reference evidence="2 3" key="1">
    <citation type="submission" date="2024-04" db="EMBL/GenBank/DDBJ databases">
        <authorList>
            <person name="Waldvogel A.-M."/>
            <person name="Schoenle A."/>
        </authorList>
    </citation>
    <scope>NUCLEOTIDE SEQUENCE [LARGE SCALE GENOMIC DNA]</scope>
</reference>
<proteinExistence type="predicted"/>
<accession>A0AAV2ML43</accession>
<feature type="region of interest" description="Disordered" evidence="1">
    <location>
        <begin position="84"/>
        <end position="139"/>
    </location>
</feature>
<keyword evidence="3" id="KW-1185">Reference proteome</keyword>
<evidence type="ECO:0000313" key="2">
    <source>
        <dbReference type="EMBL" id="CAL1614035.1"/>
    </source>
</evidence>
<gene>
    <name evidence="2" type="ORF">KC01_LOCUS40132</name>
</gene>
<dbReference type="EMBL" id="OZ035830">
    <property type="protein sequence ID" value="CAL1614035.1"/>
    <property type="molecule type" value="Genomic_DNA"/>
</dbReference>
<dbReference type="AlphaFoldDB" id="A0AAV2ML43"/>
<protein>
    <submittedName>
        <fullName evidence="2">Uncharacterized protein</fullName>
    </submittedName>
</protein>
<sequence>MRTYAAAPVSSKCRPSLDMAVQPAPAGIFNLDLQSLPKAETGQFVCLHHAEEVVTDSTGGEVAAWTLDQLEGYHDRAPAVLAPTSRPPALPFHPQATPVRAVRETDGNEWADLRPSADRLDHIPSKDGGDNTGSPLTGG</sequence>